<accession>A0A3D9YXT1</accession>
<dbReference type="Gene3D" id="1.25.40.10">
    <property type="entry name" value="Tetratricopeptide repeat domain"/>
    <property type="match status" value="1"/>
</dbReference>
<feature type="compositionally biased region" description="Low complexity" evidence="2">
    <location>
        <begin position="20"/>
        <end position="36"/>
    </location>
</feature>
<sequence>MIKAFPWKNRDHAATNSGQTPARDTPPAAPEADAPARVYGAQLSRVEATLNTLLAAVAASAGPQAPAAPPARPAPRRPSLGAAIAEVSRRQQELEGLAPTSATRQAVEQAAGQFGQARPRATSLASLQDDIAGLAAKLDSMQREQTTRYAAPQACDLDKLRSEIAGMSEALRDVASRGSVATVEAAIRGLSQKIEESRSDGIKETVLRPMEELVAELRQSLAEIDPRMTIKGLDSEIKKLGSKIEDLGRSSVDPAAFGHIQAQTREIRDLLTAAAAHPLPVERIELQVAQLVQSLGEHRPAPHLYDETPLLEPRHDKAHFDAIEARLAEIAGKVEESLQATRDHSRYRDLSDRIETVHTGLSERIAEVQRTAVPDTSGLEELVRSLSDKIERAMAPQADHRAIEALEQQIVQLAERMDHSTTAASLGSLERAISELFGELERTRVASLDAAEQTARGAARDVLAGTPDHAAAQEKITEELLELRARQDQADARTLSTLNAVHETLEKVVDRLSTFEAGMDDHQGGDPGATLASGPAPVFAPPRGDNPPPPPPFAEPRGSRGGEDASSSAAEDFLIEPGRGFPGRRENGGSGPQGSTLDSLEAPSPRSDFIAAARRAAQAAQRETAAAAYAGAGAAPLAQGKGGLLDTTRGLIAHYKRPVVLSLAAIFVAVGAYAVLKTLGHPDRTKLSYNVEPPAAVAVVMPDAPVMSPSPAQQNAFTQMTTAAKVDDSALSPNSIVTPPSAPPRAAAPAAGVDPVVTGSIAPKPPVTAEQPRQISFADLRSQARAGDASAQFALAANYAEGRVTARDLQAAAEWYGKAAAQGLAPAQYRLGSLFEKGIGVPRDLSKARSLYQSAAEQGNIRAMHNLAVLAADGGDNGRPDYVTAAHWFKRAAEFGVRDSQYNYAVLLARGLGVQQDFVASYVWFAVVAAQGDQDSATKRDDVGARLSPDQLATAKAVAASFRPRTPAVDSNNVALPVVVGATRASPPPSPPPSLSFSQRPKVSML</sequence>
<dbReference type="SMART" id="SM00671">
    <property type="entry name" value="SEL1"/>
    <property type="match status" value="4"/>
</dbReference>
<organism evidence="3 4">
    <name type="scientific">Methylovirgula ligni</name>
    <dbReference type="NCBI Taxonomy" id="569860"/>
    <lineage>
        <taxon>Bacteria</taxon>
        <taxon>Pseudomonadati</taxon>
        <taxon>Pseudomonadota</taxon>
        <taxon>Alphaproteobacteria</taxon>
        <taxon>Hyphomicrobiales</taxon>
        <taxon>Beijerinckiaceae</taxon>
        <taxon>Methylovirgula</taxon>
    </lineage>
</organism>
<name>A0A3D9YXT1_9HYPH</name>
<dbReference type="PANTHER" id="PTHR11102">
    <property type="entry name" value="SEL-1-LIKE PROTEIN"/>
    <property type="match status" value="1"/>
</dbReference>
<evidence type="ECO:0000256" key="1">
    <source>
        <dbReference type="SAM" id="Coils"/>
    </source>
</evidence>
<dbReference type="Pfam" id="PF08238">
    <property type="entry name" value="Sel1"/>
    <property type="match status" value="4"/>
</dbReference>
<dbReference type="PANTHER" id="PTHR11102:SF160">
    <property type="entry name" value="ERAD-ASSOCIATED E3 UBIQUITIN-PROTEIN LIGASE COMPONENT HRD3"/>
    <property type="match status" value="1"/>
</dbReference>
<dbReference type="AlphaFoldDB" id="A0A3D9YXT1"/>
<dbReference type="EMBL" id="QUMO01000002">
    <property type="protein sequence ID" value="REF87584.1"/>
    <property type="molecule type" value="Genomic_DNA"/>
</dbReference>
<dbReference type="SUPFAM" id="SSF81901">
    <property type="entry name" value="HCP-like"/>
    <property type="match status" value="1"/>
</dbReference>
<feature type="region of interest" description="Disordered" evidence="2">
    <location>
        <begin position="1"/>
        <end position="36"/>
    </location>
</feature>
<keyword evidence="1" id="KW-0175">Coiled coil</keyword>
<evidence type="ECO:0000313" key="3">
    <source>
        <dbReference type="EMBL" id="REF87584.1"/>
    </source>
</evidence>
<dbReference type="InterPro" id="IPR006597">
    <property type="entry name" value="Sel1-like"/>
</dbReference>
<keyword evidence="4" id="KW-1185">Reference proteome</keyword>
<protein>
    <submittedName>
        <fullName evidence="3">Localization factor PodJL</fullName>
    </submittedName>
</protein>
<evidence type="ECO:0000256" key="2">
    <source>
        <dbReference type="SAM" id="MobiDB-lite"/>
    </source>
</evidence>
<dbReference type="RefSeq" id="WP_115835770.1">
    <property type="nucleotide sequence ID" value="NZ_CP025086.1"/>
</dbReference>
<feature type="region of interest" description="Disordered" evidence="2">
    <location>
        <begin position="517"/>
        <end position="603"/>
    </location>
</feature>
<dbReference type="InterPro" id="IPR011990">
    <property type="entry name" value="TPR-like_helical_dom_sf"/>
</dbReference>
<dbReference type="Proteomes" id="UP000256900">
    <property type="component" value="Unassembled WGS sequence"/>
</dbReference>
<gene>
    <name evidence="3" type="ORF">DES32_1207</name>
</gene>
<feature type="compositionally biased region" description="Pro residues" evidence="2">
    <location>
        <begin position="538"/>
        <end position="554"/>
    </location>
</feature>
<dbReference type="InterPro" id="IPR050767">
    <property type="entry name" value="Sel1_AlgK"/>
</dbReference>
<reference evidence="3 4" key="1">
    <citation type="submission" date="2018-08" db="EMBL/GenBank/DDBJ databases">
        <title>Genomic Encyclopedia of Type Strains, Phase IV (KMG-IV): sequencing the most valuable type-strain genomes for metagenomic binning, comparative biology and taxonomic classification.</title>
        <authorList>
            <person name="Goeker M."/>
        </authorList>
    </citation>
    <scope>NUCLEOTIDE SEQUENCE [LARGE SCALE GENOMIC DNA]</scope>
    <source>
        <strain evidence="3 4">BW863</strain>
    </source>
</reference>
<feature type="region of interest" description="Disordered" evidence="2">
    <location>
        <begin position="982"/>
        <end position="1006"/>
    </location>
</feature>
<dbReference type="OrthoDB" id="5295703at2"/>
<proteinExistence type="predicted"/>
<feature type="coiled-coil region" evidence="1">
    <location>
        <begin position="124"/>
        <end position="177"/>
    </location>
</feature>
<comment type="caution">
    <text evidence="3">The sequence shown here is derived from an EMBL/GenBank/DDBJ whole genome shotgun (WGS) entry which is preliminary data.</text>
</comment>
<evidence type="ECO:0000313" key="4">
    <source>
        <dbReference type="Proteomes" id="UP000256900"/>
    </source>
</evidence>